<dbReference type="SUPFAM" id="SSF52540">
    <property type="entry name" value="P-loop containing nucleoside triphosphate hydrolases"/>
    <property type="match status" value="1"/>
</dbReference>
<dbReference type="GO" id="GO:0005524">
    <property type="term" value="F:ATP binding"/>
    <property type="evidence" value="ECO:0007669"/>
    <property type="project" value="InterPro"/>
</dbReference>
<evidence type="ECO:0000313" key="3">
    <source>
        <dbReference type="Proteomes" id="UP000067523"/>
    </source>
</evidence>
<dbReference type="RefSeq" id="WP_208928983.1">
    <property type="nucleotide sequence ID" value="NZ_CP013655.1"/>
</dbReference>
<feature type="domain" description="ATPase" evidence="1">
    <location>
        <begin position="11"/>
        <end position="268"/>
    </location>
</feature>
<dbReference type="SUPFAM" id="SSF48452">
    <property type="entry name" value="TPR-like"/>
    <property type="match status" value="1"/>
</dbReference>
<dbReference type="Gene3D" id="3.40.50.300">
    <property type="entry name" value="P-loop containing nucleotide triphosphate hydrolases"/>
    <property type="match status" value="1"/>
</dbReference>
<proteinExistence type="predicted"/>
<dbReference type="Proteomes" id="UP000067523">
    <property type="component" value="Chromosome"/>
</dbReference>
<dbReference type="SMART" id="SM00028">
    <property type="entry name" value="TPR"/>
    <property type="match status" value="3"/>
</dbReference>
<sequence>MENPNLFDFPFVDRKSERKVIAKFLEYNKKKQVLWITGKHGVGKTFFIEKVFASNIQAEWTLLHLNFLDNMNDDLYLNEFINQLQVISKNKFFDFIKSNYKSAISLSKNLIKVALAVKDLTDFGITSLLASIAGGLIDKKDKPHSLPTVIADYIQAIIKKNKKIVIVFDNLTKYPPTLLNILETIIDKNIGNENIRFVVITTEEMLTNSPEHITFIAEKISNIRLDIKEFDENHFFIEMLSNAYEIDCNIRQDVEKIFDYCGGHPNKFKSILHRLYYDHGIEHIDRTKAIFVTEKLENLLLKESIDFDYQKLPYEQKLVLSIISIWSTPIPFKLLDDLFNYIFSHNNFTDSYLITITEIKQAIRELLNLDILTQKQFCQQSCIGFKQDMSNDKIFKIIHYEDKTKVFFYYSICFDFLNSLSEGSEEEYWKANRSYLNALFSYGANNESWPVINYNYACQLDERGNYYTALTIFERLHERIGELPKEWLLVLAGNLFSCGAYDRCETLLLYVNSNFIDLLTDYDKSQLYSMLAQVKSQKFDHVSSLNYIDKALESTQKDSSEQIRLLAQKQTILFLAPNKFHEAEDLFELLISSESDDPAMINVYQTAMDFCEGNYSLTLLRKGLKLAKHYIPHDVKVSKIIHNKGFEYIRCSDFEKARELTEEARKQFEGTSLHYQAYSYNNLATIEMKKEHWENAVNYLMSALIWNKSNYLRLVIDVNLFICFSALNDSRAEKYKADLIKTITEDNDLEDRIYKKILVNLAIVEQKNNNLDYAQEFIKLYKPRYENDVPSGKYRFINLYNQFFSDKLPTVNLPEDTFDYYSNMAFEPWIVTLTCS</sequence>
<dbReference type="Gene3D" id="1.25.40.10">
    <property type="entry name" value="Tetratricopeptide repeat domain"/>
    <property type="match status" value="1"/>
</dbReference>
<dbReference type="Pfam" id="PF01637">
    <property type="entry name" value="ATPase_2"/>
    <property type="match status" value="1"/>
</dbReference>
<dbReference type="KEGG" id="erx:ATZ35_01800"/>
<protein>
    <recommendedName>
        <fullName evidence="1">ATPase domain-containing protein</fullName>
    </recommendedName>
</protein>
<dbReference type="InterPro" id="IPR019734">
    <property type="entry name" value="TPR_rpt"/>
</dbReference>
<organism evidence="2 3">
    <name type="scientific">Enterococcus rotai</name>
    <dbReference type="NCBI Taxonomy" id="118060"/>
    <lineage>
        <taxon>Bacteria</taxon>
        <taxon>Bacillati</taxon>
        <taxon>Bacillota</taxon>
        <taxon>Bacilli</taxon>
        <taxon>Lactobacillales</taxon>
        <taxon>Enterococcaceae</taxon>
        <taxon>Enterococcus</taxon>
    </lineage>
</organism>
<dbReference type="InterPro" id="IPR011990">
    <property type="entry name" value="TPR-like_helical_dom_sf"/>
</dbReference>
<dbReference type="InterPro" id="IPR011579">
    <property type="entry name" value="ATPase_dom"/>
</dbReference>
<dbReference type="AlphaFoldDB" id="A0A0U2VE12"/>
<evidence type="ECO:0000313" key="2">
    <source>
        <dbReference type="EMBL" id="ALS35932.1"/>
    </source>
</evidence>
<dbReference type="EMBL" id="CP013655">
    <property type="protein sequence ID" value="ALS35932.1"/>
    <property type="molecule type" value="Genomic_DNA"/>
</dbReference>
<gene>
    <name evidence="2" type="ORF">ATZ35_01800</name>
</gene>
<dbReference type="InterPro" id="IPR027417">
    <property type="entry name" value="P-loop_NTPase"/>
</dbReference>
<accession>A0A0U2VE12</accession>
<reference evidence="3" key="1">
    <citation type="submission" date="2015-12" db="EMBL/GenBank/DDBJ databases">
        <authorList>
            <person name="Lauer A."/>
            <person name="Humrighouse B."/>
            <person name="Loparev V."/>
            <person name="Shewmaker P.L."/>
            <person name="Whitney A.M."/>
            <person name="McLaughlin R.W."/>
        </authorList>
    </citation>
    <scope>NUCLEOTIDE SEQUENCE [LARGE SCALE GENOMIC DNA]</scope>
    <source>
        <strain evidence="3">LMG 26678</strain>
    </source>
</reference>
<name>A0A0U2VE12_9ENTE</name>
<evidence type="ECO:0000259" key="1">
    <source>
        <dbReference type="Pfam" id="PF01637"/>
    </source>
</evidence>
<keyword evidence="3" id="KW-1185">Reference proteome</keyword>